<keyword evidence="9" id="KW-0175">Coiled coil</keyword>
<proteinExistence type="predicted"/>
<dbReference type="Proteomes" id="UP000677082">
    <property type="component" value="Unassembled WGS sequence"/>
</dbReference>
<evidence type="ECO:0000256" key="2">
    <source>
        <dbReference type="ARBA" id="ARBA00012438"/>
    </source>
</evidence>
<dbReference type="Pfam" id="PF02518">
    <property type="entry name" value="HATPase_c"/>
    <property type="match status" value="1"/>
</dbReference>
<keyword evidence="3" id="KW-0597">Phosphoprotein</keyword>
<dbReference type="GO" id="GO:0000155">
    <property type="term" value="F:phosphorelay sensor kinase activity"/>
    <property type="evidence" value="ECO:0007669"/>
    <property type="project" value="InterPro"/>
</dbReference>
<keyword evidence="6 14" id="KW-0418">Kinase</keyword>
<comment type="caution">
    <text evidence="14">The sequence shown here is derived from an EMBL/GenBank/DDBJ whole genome shotgun (WGS) entry which is preliminary data.</text>
</comment>
<dbReference type="GO" id="GO:0016020">
    <property type="term" value="C:membrane"/>
    <property type="evidence" value="ECO:0007669"/>
    <property type="project" value="InterPro"/>
</dbReference>
<dbReference type="InterPro" id="IPR011712">
    <property type="entry name" value="Sig_transdc_His_kin_sub3_dim/P"/>
</dbReference>
<dbReference type="EC" id="2.7.13.3" evidence="2"/>
<dbReference type="InterPro" id="IPR003594">
    <property type="entry name" value="HATPase_dom"/>
</dbReference>
<dbReference type="InterPro" id="IPR050482">
    <property type="entry name" value="Sensor_HK_TwoCompSys"/>
</dbReference>
<sequence>MRPWGPPWREDRRNRRFRSRHWARPGAGVVAGFFHVIGANNAADEGAVFRPITRWVDVLLLAGPIALVWRKRFPVAVFAIAAAASIGFATFAAPRWSYAVAPAIALFNLARMGRPWPAAIGGAVSYVAYFAICWAFADRLGVPAGARPGLREAVLLAVAMIVLIFLGGASKVRSEHMAEMMKIRAERERAKKEQERRQASEERLRMARELHDVLGHHLSLINVQAGVGLHLMDKQPEQAREALTAIKTASAEALREVRAVLDVMRAENESAPRQPALGLNRLEELTADAGLPITTKITGDERPLPPEVDRAAYRIVQEALTNVRKHAGPGATASIAVDYLPTALHLAIRNEGPDAAETGTDPGEGTGIAGMRERAQSLGGSVEAGPVDGGFLVSVLLPTPDDGSLS</sequence>
<keyword evidence="5" id="KW-0547">Nucleotide-binding</keyword>
<protein>
    <recommendedName>
        <fullName evidence="2">histidine kinase</fullName>
        <ecNumber evidence="2">2.7.13.3</ecNumber>
    </recommendedName>
</protein>
<feature type="transmembrane region" description="Helical" evidence="11">
    <location>
        <begin position="116"/>
        <end position="137"/>
    </location>
</feature>
<organism evidence="14 15">
    <name type="scientific">Paractinoplanes toevensis</name>
    <dbReference type="NCBI Taxonomy" id="571911"/>
    <lineage>
        <taxon>Bacteria</taxon>
        <taxon>Bacillati</taxon>
        <taxon>Actinomycetota</taxon>
        <taxon>Actinomycetes</taxon>
        <taxon>Micromonosporales</taxon>
        <taxon>Micromonosporaceae</taxon>
        <taxon>Paractinoplanes</taxon>
    </lineage>
</organism>
<evidence type="ECO:0000256" key="9">
    <source>
        <dbReference type="SAM" id="Coils"/>
    </source>
</evidence>
<dbReference type="SUPFAM" id="SSF55874">
    <property type="entry name" value="ATPase domain of HSP90 chaperone/DNA topoisomerase II/histidine kinase"/>
    <property type="match status" value="1"/>
</dbReference>
<evidence type="ECO:0000256" key="1">
    <source>
        <dbReference type="ARBA" id="ARBA00000085"/>
    </source>
</evidence>
<dbReference type="Gene3D" id="1.20.5.1930">
    <property type="match status" value="1"/>
</dbReference>
<accession>A0A919T9B8</accession>
<keyword evidence="7" id="KW-0067">ATP-binding</keyword>
<feature type="domain" description="Histidine kinase/HSP90-like ATPase" evidence="12">
    <location>
        <begin position="310"/>
        <end position="399"/>
    </location>
</feature>
<reference evidence="14 15" key="1">
    <citation type="submission" date="2021-03" db="EMBL/GenBank/DDBJ databases">
        <title>Whole genome shotgun sequence of Actinoplanes toevensis NBRC 105298.</title>
        <authorList>
            <person name="Komaki H."/>
            <person name="Tamura T."/>
        </authorList>
    </citation>
    <scope>NUCLEOTIDE SEQUENCE [LARGE SCALE GENOMIC DNA]</scope>
    <source>
        <strain evidence="14 15">NBRC 105298</strain>
    </source>
</reference>
<dbReference type="Gene3D" id="3.30.565.10">
    <property type="entry name" value="Histidine kinase-like ATPase, C-terminal domain"/>
    <property type="match status" value="1"/>
</dbReference>
<evidence type="ECO:0000259" key="13">
    <source>
        <dbReference type="Pfam" id="PF07730"/>
    </source>
</evidence>
<dbReference type="CDD" id="cd22265">
    <property type="entry name" value="UDM1_RNF168"/>
    <property type="match status" value="1"/>
</dbReference>
<keyword evidence="11" id="KW-1133">Transmembrane helix</keyword>
<feature type="transmembrane region" description="Helical" evidence="11">
    <location>
        <begin position="52"/>
        <end position="69"/>
    </location>
</feature>
<keyword evidence="4" id="KW-0808">Transferase</keyword>
<keyword evidence="8" id="KW-0902">Two-component regulatory system</keyword>
<evidence type="ECO:0000256" key="6">
    <source>
        <dbReference type="ARBA" id="ARBA00022777"/>
    </source>
</evidence>
<gene>
    <name evidence="14" type="ORF">Ato02nite_031730</name>
</gene>
<evidence type="ECO:0000256" key="3">
    <source>
        <dbReference type="ARBA" id="ARBA00022553"/>
    </source>
</evidence>
<dbReference type="GO" id="GO:0005524">
    <property type="term" value="F:ATP binding"/>
    <property type="evidence" value="ECO:0007669"/>
    <property type="project" value="UniProtKB-KW"/>
</dbReference>
<keyword evidence="15" id="KW-1185">Reference proteome</keyword>
<evidence type="ECO:0000256" key="11">
    <source>
        <dbReference type="SAM" id="Phobius"/>
    </source>
</evidence>
<name>A0A919T9B8_9ACTN</name>
<evidence type="ECO:0000256" key="8">
    <source>
        <dbReference type="ARBA" id="ARBA00023012"/>
    </source>
</evidence>
<dbReference type="GO" id="GO:0046983">
    <property type="term" value="F:protein dimerization activity"/>
    <property type="evidence" value="ECO:0007669"/>
    <property type="project" value="InterPro"/>
</dbReference>
<dbReference type="EMBL" id="BOQN01000047">
    <property type="protein sequence ID" value="GIM91380.1"/>
    <property type="molecule type" value="Genomic_DNA"/>
</dbReference>
<dbReference type="CDD" id="cd16917">
    <property type="entry name" value="HATPase_UhpB-NarQ-NarX-like"/>
    <property type="match status" value="1"/>
</dbReference>
<evidence type="ECO:0000256" key="5">
    <source>
        <dbReference type="ARBA" id="ARBA00022741"/>
    </source>
</evidence>
<feature type="transmembrane region" description="Helical" evidence="11">
    <location>
        <begin position="76"/>
        <end position="96"/>
    </location>
</feature>
<dbReference type="InterPro" id="IPR036890">
    <property type="entry name" value="HATPase_C_sf"/>
</dbReference>
<feature type="region of interest" description="Disordered" evidence="10">
    <location>
        <begin position="352"/>
        <end position="383"/>
    </location>
</feature>
<dbReference type="PANTHER" id="PTHR24421">
    <property type="entry name" value="NITRATE/NITRITE SENSOR PROTEIN NARX-RELATED"/>
    <property type="match status" value="1"/>
</dbReference>
<evidence type="ECO:0000256" key="10">
    <source>
        <dbReference type="SAM" id="MobiDB-lite"/>
    </source>
</evidence>
<dbReference type="AlphaFoldDB" id="A0A919T9B8"/>
<evidence type="ECO:0000256" key="4">
    <source>
        <dbReference type="ARBA" id="ARBA00022679"/>
    </source>
</evidence>
<feature type="domain" description="Signal transduction histidine kinase subgroup 3 dimerisation and phosphoacceptor" evidence="13">
    <location>
        <begin position="202"/>
        <end position="267"/>
    </location>
</feature>
<evidence type="ECO:0000259" key="12">
    <source>
        <dbReference type="Pfam" id="PF02518"/>
    </source>
</evidence>
<keyword evidence="11" id="KW-0472">Membrane</keyword>
<feature type="coiled-coil region" evidence="9">
    <location>
        <begin position="173"/>
        <end position="210"/>
    </location>
</feature>
<dbReference type="Pfam" id="PF07730">
    <property type="entry name" value="HisKA_3"/>
    <property type="match status" value="1"/>
</dbReference>
<evidence type="ECO:0000313" key="14">
    <source>
        <dbReference type="EMBL" id="GIM91380.1"/>
    </source>
</evidence>
<feature type="transmembrane region" description="Helical" evidence="11">
    <location>
        <begin position="21"/>
        <end position="40"/>
    </location>
</feature>
<evidence type="ECO:0000313" key="15">
    <source>
        <dbReference type="Proteomes" id="UP000677082"/>
    </source>
</evidence>
<feature type="transmembrane region" description="Helical" evidence="11">
    <location>
        <begin position="149"/>
        <end position="169"/>
    </location>
</feature>
<comment type="catalytic activity">
    <reaction evidence="1">
        <text>ATP + protein L-histidine = ADP + protein N-phospho-L-histidine.</text>
        <dbReference type="EC" id="2.7.13.3"/>
    </reaction>
</comment>
<dbReference type="PANTHER" id="PTHR24421:SF10">
    <property type="entry name" value="NITRATE_NITRITE SENSOR PROTEIN NARQ"/>
    <property type="match status" value="1"/>
</dbReference>
<evidence type="ECO:0000256" key="7">
    <source>
        <dbReference type="ARBA" id="ARBA00022840"/>
    </source>
</evidence>
<keyword evidence="11" id="KW-0812">Transmembrane</keyword>